<dbReference type="AlphaFoldDB" id="A0A831JXN0"/>
<dbReference type="EMBL" id="DRCV01000179">
    <property type="protein sequence ID" value="HDK38160.1"/>
    <property type="molecule type" value="Genomic_DNA"/>
</dbReference>
<name>A0A831JXN0_9GAMM</name>
<comment type="caution">
    <text evidence="2">The sequence shown here is derived from an EMBL/GenBank/DDBJ whole genome shotgun (WGS) entry which is preliminary data.</text>
</comment>
<organism evidence="2">
    <name type="scientific">Thiolapillus brandeum</name>
    <dbReference type="NCBI Taxonomy" id="1076588"/>
    <lineage>
        <taxon>Bacteria</taxon>
        <taxon>Pseudomonadati</taxon>
        <taxon>Pseudomonadota</taxon>
        <taxon>Gammaproteobacteria</taxon>
        <taxon>Chromatiales</taxon>
        <taxon>Sedimenticolaceae</taxon>
        <taxon>Thiolapillus</taxon>
    </lineage>
</organism>
<feature type="transmembrane region" description="Helical" evidence="1">
    <location>
        <begin position="304"/>
        <end position="324"/>
    </location>
</feature>
<feature type="transmembrane region" description="Helical" evidence="1">
    <location>
        <begin position="264"/>
        <end position="284"/>
    </location>
</feature>
<evidence type="ECO:0000256" key="1">
    <source>
        <dbReference type="SAM" id="Phobius"/>
    </source>
</evidence>
<dbReference type="Proteomes" id="UP000885822">
    <property type="component" value="Unassembled WGS sequence"/>
</dbReference>
<proteinExistence type="predicted"/>
<keyword evidence="1" id="KW-1133">Transmembrane helix</keyword>
<sequence>MLLNPAILALILVSAVISFMLLLAAGFAIQLLKSWDINSGSELQLRLERRTYLISTLLTWAFAFELISLILFVYNAESMSGQFVGAMCATGVLNVNSWGWPTLFLKMLVFFIGTIWLAINYLDNKGYDYPLVKIKYLLLLLIVPLVVTEFFVQARYFLEMTPDVITSCCGSLFASDAQGVAAEVSSLSPKAAIGVLYGSGLIVMLTGSWYLLRKKGGLLFACSSTVAFVAALMSIISYISLYIYEHPHHHCPFCILKSGHDYAGYALYIPLFMATSIALAAGVISPWRKIPSLNAAVEVYAPRLAFTALSLFVIFYAIATWMVLRSNLTMETVWW</sequence>
<feature type="transmembrane region" description="Helical" evidence="1">
    <location>
        <begin position="6"/>
        <end position="32"/>
    </location>
</feature>
<feature type="transmembrane region" description="Helical" evidence="1">
    <location>
        <begin position="103"/>
        <end position="122"/>
    </location>
</feature>
<feature type="transmembrane region" description="Helical" evidence="1">
    <location>
        <begin position="218"/>
        <end position="244"/>
    </location>
</feature>
<feature type="transmembrane region" description="Helical" evidence="1">
    <location>
        <begin position="134"/>
        <end position="152"/>
    </location>
</feature>
<accession>A0A831JXN0</accession>
<reference evidence="2" key="1">
    <citation type="journal article" date="2020" name="mSystems">
        <title>Genome- and Community-Level Interaction Insights into Carbon Utilization and Element Cycling Functions of Hydrothermarchaeota in Hydrothermal Sediment.</title>
        <authorList>
            <person name="Zhou Z."/>
            <person name="Liu Y."/>
            <person name="Xu W."/>
            <person name="Pan J."/>
            <person name="Luo Z.H."/>
            <person name="Li M."/>
        </authorList>
    </citation>
    <scope>NUCLEOTIDE SEQUENCE [LARGE SCALE GENOMIC DNA]</scope>
    <source>
        <strain evidence="2">HyVt-26</strain>
    </source>
</reference>
<feature type="transmembrane region" description="Helical" evidence="1">
    <location>
        <begin position="52"/>
        <end position="74"/>
    </location>
</feature>
<keyword evidence="1" id="KW-0472">Membrane</keyword>
<feature type="transmembrane region" description="Helical" evidence="1">
    <location>
        <begin position="191"/>
        <end position="211"/>
    </location>
</feature>
<gene>
    <name evidence="2" type="ORF">ENG92_04005</name>
</gene>
<evidence type="ECO:0000313" key="2">
    <source>
        <dbReference type="EMBL" id="HDK38160.1"/>
    </source>
</evidence>
<protein>
    <submittedName>
        <fullName evidence="2">Uncharacterized protein</fullName>
    </submittedName>
</protein>
<keyword evidence="1" id="KW-0812">Transmembrane</keyword>